<dbReference type="AlphaFoldDB" id="A0A200RBV0"/>
<evidence type="ECO:0000256" key="5">
    <source>
        <dbReference type="ARBA" id="ARBA00022692"/>
    </source>
</evidence>
<dbReference type="Proteomes" id="UP000195402">
    <property type="component" value="Unassembled WGS sequence"/>
</dbReference>
<dbReference type="SUPFAM" id="SSF103473">
    <property type="entry name" value="MFS general substrate transporter"/>
    <property type="match status" value="1"/>
</dbReference>
<keyword evidence="12" id="KW-1185">Reference proteome</keyword>
<evidence type="ECO:0000256" key="2">
    <source>
        <dbReference type="ARBA" id="ARBA00010992"/>
    </source>
</evidence>
<gene>
    <name evidence="11" type="ORF">BVC80_1663g81</name>
</gene>
<name>A0A200RBV0_MACCD</name>
<protein>
    <submittedName>
        <fullName evidence="11">Sugar/inositol transporter</fullName>
    </submittedName>
</protein>
<evidence type="ECO:0000256" key="6">
    <source>
        <dbReference type="ARBA" id="ARBA00022847"/>
    </source>
</evidence>
<organism evidence="11 12">
    <name type="scientific">Macleaya cordata</name>
    <name type="common">Five-seeded plume-poppy</name>
    <name type="synonym">Bocconia cordata</name>
    <dbReference type="NCBI Taxonomy" id="56857"/>
    <lineage>
        <taxon>Eukaryota</taxon>
        <taxon>Viridiplantae</taxon>
        <taxon>Streptophyta</taxon>
        <taxon>Embryophyta</taxon>
        <taxon>Tracheophyta</taxon>
        <taxon>Spermatophyta</taxon>
        <taxon>Magnoliopsida</taxon>
        <taxon>Ranunculales</taxon>
        <taxon>Papaveraceae</taxon>
        <taxon>Papaveroideae</taxon>
        <taxon>Macleaya</taxon>
    </lineage>
</organism>
<dbReference type="InParanoid" id="A0A200RBV0"/>
<keyword evidence="8 9" id="KW-0472">Membrane</keyword>
<keyword evidence="3" id="KW-0813">Transport</keyword>
<keyword evidence="4" id="KW-0762">Sugar transport</keyword>
<dbReference type="PANTHER" id="PTHR23500:SF574">
    <property type="entry name" value="SUGAR TRANSPORT PROTEIN 1"/>
    <property type="match status" value="1"/>
</dbReference>
<dbReference type="GO" id="GO:0015144">
    <property type="term" value="F:carbohydrate transmembrane transporter activity"/>
    <property type="evidence" value="ECO:0007669"/>
    <property type="project" value="InterPro"/>
</dbReference>
<comment type="caution">
    <text evidence="11">The sequence shown here is derived from an EMBL/GenBank/DDBJ whole genome shotgun (WGS) entry which is preliminary data.</text>
</comment>
<evidence type="ECO:0000259" key="10">
    <source>
        <dbReference type="PROSITE" id="PS50850"/>
    </source>
</evidence>
<dbReference type="Pfam" id="PF00083">
    <property type="entry name" value="Sugar_tr"/>
    <property type="match status" value="1"/>
</dbReference>
<dbReference type="InterPro" id="IPR045262">
    <property type="entry name" value="STP/PLT_plant"/>
</dbReference>
<dbReference type="EMBL" id="MVGT01000146">
    <property type="protein sequence ID" value="OVA20181.1"/>
    <property type="molecule type" value="Genomic_DNA"/>
</dbReference>
<dbReference type="InterPro" id="IPR003663">
    <property type="entry name" value="Sugar/inositol_transpt"/>
</dbReference>
<keyword evidence="6" id="KW-0769">Symport</keyword>
<feature type="transmembrane region" description="Helical" evidence="9">
    <location>
        <begin position="153"/>
        <end position="175"/>
    </location>
</feature>
<dbReference type="PROSITE" id="PS50850">
    <property type="entry name" value="MFS"/>
    <property type="match status" value="1"/>
</dbReference>
<keyword evidence="5 9" id="KW-0812">Transmembrane</keyword>
<evidence type="ECO:0000256" key="3">
    <source>
        <dbReference type="ARBA" id="ARBA00022448"/>
    </source>
</evidence>
<sequence>MVEQGEYEKAKHTLQRIHNVDIGKEFDNLLAATEASKMMLVRNNPYPWKKILERKHRPHLVIAIAIPLFQHLTGVYALMFYAPLFFKTIGFGTNTSLMFAIVIGGVNVASTFLSIILANRVMRRRFLLIAGGVQMFVCQIVVGTLIWNKVVGVTTGIANLVVVAFICILVSGFALSWGPIGWLVPSDQVFPLEIRSAEEGISIAVNMFSFTMTCFKFGLFYIFAFFALTMTLFVIFFLPETKGIPIEEMSKVLEQHWFWRRCPFESVHNIEHQKNAVSKKLNVKFPMEILTVKPVYAHPDHHPSICNGWSGLAFRDFVHYGGMDCRQQEVFFDEYDSDTITANITKTSMKACCWLLLRL</sequence>
<dbReference type="PRINTS" id="PR00171">
    <property type="entry name" value="SUGRTRNSPORT"/>
</dbReference>
<evidence type="ECO:0000313" key="11">
    <source>
        <dbReference type="EMBL" id="OVA20181.1"/>
    </source>
</evidence>
<dbReference type="GO" id="GO:0016020">
    <property type="term" value="C:membrane"/>
    <property type="evidence" value="ECO:0007669"/>
    <property type="project" value="UniProtKB-SubCell"/>
</dbReference>
<reference evidence="11 12" key="1">
    <citation type="journal article" date="2017" name="Mol. Plant">
        <title>The Genome of Medicinal Plant Macleaya cordata Provides New Insights into Benzylisoquinoline Alkaloids Metabolism.</title>
        <authorList>
            <person name="Liu X."/>
            <person name="Liu Y."/>
            <person name="Huang P."/>
            <person name="Ma Y."/>
            <person name="Qing Z."/>
            <person name="Tang Q."/>
            <person name="Cao H."/>
            <person name="Cheng P."/>
            <person name="Zheng Y."/>
            <person name="Yuan Z."/>
            <person name="Zhou Y."/>
            <person name="Liu J."/>
            <person name="Tang Z."/>
            <person name="Zhuo Y."/>
            <person name="Zhang Y."/>
            <person name="Yu L."/>
            <person name="Huang J."/>
            <person name="Yang P."/>
            <person name="Peng Q."/>
            <person name="Zhang J."/>
            <person name="Jiang W."/>
            <person name="Zhang Z."/>
            <person name="Lin K."/>
            <person name="Ro D.K."/>
            <person name="Chen X."/>
            <person name="Xiong X."/>
            <person name="Shang Y."/>
            <person name="Huang S."/>
            <person name="Zeng J."/>
        </authorList>
    </citation>
    <scope>NUCLEOTIDE SEQUENCE [LARGE SCALE GENOMIC DNA]</scope>
    <source>
        <strain evidence="12">cv. BLH2017</strain>
        <tissue evidence="11">Root</tissue>
    </source>
</reference>
<evidence type="ECO:0000256" key="1">
    <source>
        <dbReference type="ARBA" id="ARBA00004141"/>
    </source>
</evidence>
<evidence type="ECO:0000256" key="9">
    <source>
        <dbReference type="SAM" id="Phobius"/>
    </source>
</evidence>
<comment type="similarity">
    <text evidence="2">Belongs to the major facilitator superfamily. Sugar transporter (TC 2.A.1.1) family.</text>
</comment>
<feature type="transmembrane region" description="Helical" evidence="9">
    <location>
        <begin position="217"/>
        <end position="238"/>
    </location>
</feature>
<dbReference type="InterPro" id="IPR020846">
    <property type="entry name" value="MFS_dom"/>
</dbReference>
<evidence type="ECO:0000256" key="4">
    <source>
        <dbReference type="ARBA" id="ARBA00022597"/>
    </source>
</evidence>
<dbReference type="PANTHER" id="PTHR23500">
    <property type="entry name" value="SOLUTE CARRIER FAMILY 2, FACILITATED GLUCOSE TRANSPORTER"/>
    <property type="match status" value="1"/>
</dbReference>
<evidence type="ECO:0000256" key="7">
    <source>
        <dbReference type="ARBA" id="ARBA00022989"/>
    </source>
</evidence>
<dbReference type="OrthoDB" id="5296287at2759"/>
<comment type="subcellular location">
    <subcellularLocation>
        <location evidence="1">Membrane</location>
        <topology evidence="1">Multi-pass membrane protein</topology>
    </subcellularLocation>
</comment>
<dbReference type="InterPro" id="IPR005828">
    <property type="entry name" value="MFS_sugar_transport-like"/>
</dbReference>
<proteinExistence type="inferred from homology"/>
<feature type="transmembrane region" description="Helical" evidence="9">
    <location>
        <begin position="60"/>
        <end position="85"/>
    </location>
</feature>
<dbReference type="Gene3D" id="1.20.1250.20">
    <property type="entry name" value="MFS general substrate transporter like domains"/>
    <property type="match status" value="1"/>
</dbReference>
<dbReference type="STRING" id="56857.A0A200RBV0"/>
<dbReference type="InterPro" id="IPR036259">
    <property type="entry name" value="MFS_trans_sf"/>
</dbReference>
<feature type="domain" description="Major facilitator superfamily (MFS) profile" evidence="10">
    <location>
        <begin position="1"/>
        <end position="242"/>
    </location>
</feature>
<dbReference type="GO" id="GO:0015293">
    <property type="term" value="F:symporter activity"/>
    <property type="evidence" value="ECO:0007669"/>
    <property type="project" value="UniProtKB-KW"/>
</dbReference>
<evidence type="ECO:0000256" key="8">
    <source>
        <dbReference type="ARBA" id="ARBA00023136"/>
    </source>
</evidence>
<evidence type="ECO:0000313" key="12">
    <source>
        <dbReference type="Proteomes" id="UP000195402"/>
    </source>
</evidence>
<feature type="transmembrane region" description="Helical" evidence="9">
    <location>
        <begin position="97"/>
        <end position="119"/>
    </location>
</feature>
<keyword evidence="7 9" id="KW-1133">Transmembrane helix</keyword>
<accession>A0A200RBV0</accession>
<feature type="transmembrane region" description="Helical" evidence="9">
    <location>
        <begin position="126"/>
        <end position="147"/>
    </location>
</feature>